<evidence type="ECO:0000256" key="1">
    <source>
        <dbReference type="ARBA" id="ARBA00001946"/>
    </source>
</evidence>
<dbReference type="InterPro" id="IPR005844">
    <property type="entry name" value="A-D-PHexomutase_a/b/a-I"/>
</dbReference>
<comment type="caution">
    <text evidence="6">The sequence shown here is derived from an EMBL/GenBank/DDBJ whole genome shotgun (WGS) entry which is preliminary data.</text>
</comment>
<dbReference type="InterPro" id="IPR016055">
    <property type="entry name" value="A-D-PHexomutase_a/b/a-I/II/III"/>
</dbReference>
<name>A0AAV9KS49_9SOLN</name>
<dbReference type="PANTHER" id="PTHR42946">
    <property type="entry name" value="PHOSPHOHEXOSE MUTASE"/>
    <property type="match status" value="1"/>
</dbReference>
<comment type="similarity">
    <text evidence="2">Belongs to the phosphohexose mutase family.</text>
</comment>
<dbReference type="Gene3D" id="3.40.120.10">
    <property type="entry name" value="Alpha-D-Glucose-1,6-Bisphosphate, subunit A, domain 3"/>
    <property type="match status" value="1"/>
</dbReference>
<keyword evidence="4" id="KW-0472">Membrane</keyword>
<accession>A0AAV9KS49</accession>
<dbReference type="Pfam" id="PF02878">
    <property type="entry name" value="PGM_PMM_I"/>
    <property type="match status" value="1"/>
</dbReference>
<evidence type="ECO:0000313" key="6">
    <source>
        <dbReference type="EMBL" id="KAK4716261.1"/>
    </source>
</evidence>
<keyword evidence="4" id="KW-0812">Transmembrane</keyword>
<keyword evidence="7" id="KW-1185">Reference proteome</keyword>
<dbReference type="InterPro" id="IPR050060">
    <property type="entry name" value="Phosphoglucosamine_mutase"/>
</dbReference>
<dbReference type="EMBL" id="JAWPEI010000009">
    <property type="protein sequence ID" value="KAK4716261.1"/>
    <property type="molecule type" value="Genomic_DNA"/>
</dbReference>
<dbReference type="PANTHER" id="PTHR42946:SF2">
    <property type="entry name" value="PHOSPHOGLUCOMUTASE (ALPHA-D-GLUCOSE-1,6-BISPHOSPHATE-DEPENDENT)"/>
    <property type="match status" value="1"/>
</dbReference>
<comment type="cofactor">
    <cofactor evidence="1">
        <name>Mg(2+)</name>
        <dbReference type="ChEBI" id="CHEBI:18420"/>
    </cofactor>
</comment>
<dbReference type="Proteomes" id="UP001311915">
    <property type="component" value="Unassembled WGS sequence"/>
</dbReference>
<feature type="transmembrane region" description="Helical" evidence="4">
    <location>
        <begin position="160"/>
        <end position="178"/>
    </location>
</feature>
<keyword evidence="3" id="KW-0597">Phosphoprotein</keyword>
<organism evidence="6 7">
    <name type="scientific">Solanum pinnatisectum</name>
    <name type="common">tansyleaf nightshade</name>
    <dbReference type="NCBI Taxonomy" id="50273"/>
    <lineage>
        <taxon>Eukaryota</taxon>
        <taxon>Viridiplantae</taxon>
        <taxon>Streptophyta</taxon>
        <taxon>Embryophyta</taxon>
        <taxon>Tracheophyta</taxon>
        <taxon>Spermatophyta</taxon>
        <taxon>Magnoliopsida</taxon>
        <taxon>eudicotyledons</taxon>
        <taxon>Gunneridae</taxon>
        <taxon>Pentapetalae</taxon>
        <taxon>asterids</taxon>
        <taxon>lamiids</taxon>
        <taxon>Solanales</taxon>
        <taxon>Solanaceae</taxon>
        <taxon>Solanoideae</taxon>
        <taxon>Solaneae</taxon>
        <taxon>Solanum</taxon>
    </lineage>
</organism>
<evidence type="ECO:0000259" key="5">
    <source>
        <dbReference type="Pfam" id="PF02878"/>
    </source>
</evidence>
<evidence type="ECO:0000256" key="3">
    <source>
        <dbReference type="ARBA" id="ARBA00022553"/>
    </source>
</evidence>
<gene>
    <name evidence="6" type="ORF">R3W88_014599</name>
</gene>
<evidence type="ECO:0000313" key="7">
    <source>
        <dbReference type="Proteomes" id="UP001311915"/>
    </source>
</evidence>
<protein>
    <recommendedName>
        <fullName evidence="5">Alpha-D-phosphohexomutase alpha/beta/alpha domain-containing protein</fullName>
    </recommendedName>
</protein>
<dbReference type="SUPFAM" id="SSF53738">
    <property type="entry name" value="Phosphoglucomutase, first 3 domains"/>
    <property type="match status" value="1"/>
</dbReference>
<evidence type="ECO:0000256" key="2">
    <source>
        <dbReference type="ARBA" id="ARBA00010231"/>
    </source>
</evidence>
<sequence>MASTFSSLQTINSSITNFPCVPIIKKPKLHISLTKTSISSLRVECCSSSANTYNEDEEMDKIRGEKGRSVDLTPPAVEAIAESFGEWVIKGLNNKEKVVVSLGKDPRISGSTLSVAVFSRLTRAGCMVFDMGLATTPACFMSTILPPCQYDASIMVRRRITLIVYFYFMTTMDIAFPLNKIKRRKCIFLYIKWT</sequence>
<evidence type="ECO:0000256" key="4">
    <source>
        <dbReference type="SAM" id="Phobius"/>
    </source>
</evidence>
<reference evidence="6 7" key="1">
    <citation type="submission" date="2023-10" db="EMBL/GenBank/DDBJ databases">
        <title>Genome-Wide Identification Analysis in wild type Solanum Pinnatisectum Reveals Some Genes Defensing Phytophthora Infestans.</title>
        <authorList>
            <person name="Sun C."/>
        </authorList>
    </citation>
    <scope>NUCLEOTIDE SEQUENCE [LARGE SCALE GENOMIC DNA]</scope>
    <source>
        <strain evidence="6">LQN</strain>
        <tissue evidence="6">Leaf</tissue>
    </source>
</reference>
<feature type="domain" description="Alpha-D-phosphohexomutase alpha/beta/alpha" evidence="5">
    <location>
        <begin position="60"/>
        <end position="156"/>
    </location>
</feature>
<dbReference type="GO" id="GO:0004615">
    <property type="term" value="F:phosphomannomutase activity"/>
    <property type="evidence" value="ECO:0007669"/>
    <property type="project" value="TreeGrafter"/>
</dbReference>
<dbReference type="GO" id="GO:0009570">
    <property type="term" value="C:chloroplast stroma"/>
    <property type="evidence" value="ECO:0007669"/>
    <property type="project" value="TreeGrafter"/>
</dbReference>
<dbReference type="AlphaFoldDB" id="A0AAV9KS49"/>
<proteinExistence type="inferred from homology"/>
<keyword evidence="4" id="KW-1133">Transmembrane helix</keyword>
<dbReference type="GO" id="GO:0005975">
    <property type="term" value="P:carbohydrate metabolic process"/>
    <property type="evidence" value="ECO:0007669"/>
    <property type="project" value="InterPro"/>
</dbReference>